<keyword evidence="3" id="KW-1185">Reference proteome</keyword>
<dbReference type="Pfam" id="PF13508">
    <property type="entry name" value="Acetyltransf_7"/>
    <property type="match status" value="1"/>
</dbReference>
<dbReference type="EMBL" id="CP101620">
    <property type="protein sequence ID" value="UTY39751.1"/>
    <property type="molecule type" value="Genomic_DNA"/>
</dbReference>
<reference evidence="2" key="1">
    <citation type="submission" date="2022-07" db="EMBL/GenBank/DDBJ databases">
        <title>Faecal culturing of patients with breast cancer.</title>
        <authorList>
            <person name="Teng N.M.Y."/>
            <person name="Kiu R."/>
            <person name="Evans R."/>
            <person name="Baker D.J."/>
            <person name="Zenner C."/>
            <person name="Robinson S.D."/>
            <person name="Hall L.J."/>
        </authorList>
    </citation>
    <scope>NUCLEOTIDE SEQUENCE</scope>
    <source>
        <strain evidence="2">LH1062</strain>
    </source>
</reference>
<evidence type="ECO:0000313" key="3">
    <source>
        <dbReference type="Proteomes" id="UP001060112"/>
    </source>
</evidence>
<dbReference type="InterPro" id="IPR016181">
    <property type="entry name" value="Acyl_CoA_acyltransferase"/>
</dbReference>
<gene>
    <name evidence="2" type="ORF">NMU03_02765</name>
</gene>
<dbReference type="GO" id="GO:0016746">
    <property type="term" value="F:acyltransferase activity"/>
    <property type="evidence" value="ECO:0007669"/>
    <property type="project" value="UniProtKB-KW"/>
</dbReference>
<sequence length="314" mass="37244">MGNVKLESFHQDKFQQVLTCWNESLIYDVIDEERFKQLILLDENFDSNLFLLATNEEKVLGFCYGVRRKIPYLERGLEENRGWIVIMGVLPEYQHQGIGTLLCDEVEKRLKDLGTKEITLCAYSPNYFFPGIDKRYQNAIAFFEKRNYVFRNESVSMQRSLWDYHMSNQYKEKLISLEKEGIHIIRYHDEYMLPLLDYLLENFGAGWKRNALIAMQKNEAVDTILLVVNEQNQILGFCMRKIDGNDARFGPFGVSEQLRSKGIGGVLFEYMMQEMKQKGICYLYFLWTDGAAQRFYERHDVKVYRTYQLYRKEV</sequence>
<feature type="domain" description="N-acetyltransferase" evidence="1">
    <location>
        <begin position="182"/>
        <end position="314"/>
    </location>
</feature>
<keyword evidence="2" id="KW-0012">Acyltransferase</keyword>
<dbReference type="PANTHER" id="PTHR43617">
    <property type="entry name" value="L-AMINO ACID N-ACETYLTRANSFERASE"/>
    <property type="match status" value="1"/>
</dbReference>
<evidence type="ECO:0000313" key="2">
    <source>
        <dbReference type="EMBL" id="UTY39751.1"/>
    </source>
</evidence>
<dbReference type="RefSeq" id="WP_290141119.1">
    <property type="nucleotide sequence ID" value="NZ_CP101620.1"/>
</dbReference>
<evidence type="ECO:0000259" key="1">
    <source>
        <dbReference type="PROSITE" id="PS51186"/>
    </source>
</evidence>
<feature type="domain" description="N-acetyltransferase" evidence="1">
    <location>
        <begin position="4"/>
        <end position="171"/>
    </location>
</feature>
<dbReference type="PROSITE" id="PS51186">
    <property type="entry name" value="GNAT"/>
    <property type="match status" value="2"/>
</dbReference>
<dbReference type="Proteomes" id="UP001060112">
    <property type="component" value="Chromosome"/>
</dbReference>
<protein>
    <submittedName>
        <fullName evidence="2">GNAT family N-acetyltransferase</fullName>
        <ecNumber evidence="2">2.3.1.-</ecNumber>
    </submittedName>
</protein>
<keyword evidence="2" id="KW-0808">Transferase</keyword>
<name>A0ABY5I689_9FIRM</name>
<accession>A0ABY5I689</accession>
<dbReference type="Pfam" id="PF00583">
    <property type="entry name" value="Acetyltransf_1"/>
    <property type="match status" value="1"/>
</dbReference>
<dbReference type="SUPFAM" id="SSF55729">
    <property type="entry name" value="Acyl-CoA N-acyltransferases (Nat)"/>
    <property type="match status" value="2"/>
</dbReference>
<dbReference type="EC" id="2.3.1.-" evidence="2"/>
<proteinExistence type="predicted"/>
<dbReference type="CDD" id="cd04301">
    <property type="entry name" value="NAT_SF"/>
    <property type="match status" value="2"/>
</dbReference>
<dbReference type="InterPro" id="IPR050276">
    <property type="entry name" value="MshD_Acetyltransferase"/>
</dbReference>
<dbReference type="InterPro" id="IPR000182">
    <property type="entry name" value="GNAT_dom"/>
</dbReference>
<dbReference type="Gene3D" id="3.40.630.30">
    <property type="match status" value="2"/>
</dbReference>
<dbReference type="PANTHER" id="PTHR43617:SF38">
    <property type="entry name" value="N-ACETYLTRANSFERASE DOMAIN-CONTAINING PROTEIN"/>
    <property type="match status" value="1"/>
</dbReference>
<organism evidence="2 3">
    <name type="scientific">Allocoprobacillus halotolerans</name>
    <dbReference type="NCBI Taxonomy" id="2944914"/>
    <lineage>
        <taxon>Bacteria</taxon>
        <taxon>Bacillati</taxon>
        <taxon>Bacillota</taxon>
        <taxon>Erysipelotrichia</taxon>
        <taxon>Erysipelotrichales</taxon>
        <taxon>Erysipelotrichaceae</taxon>
        <taxon>Allocoprobacillus</taxon>
    </lineage>
</organism>